<feature type="domain" description="DUF6748" evidence="2">
    <location>
        <begin position="44"/>
        <end position="235"/>
    </location>
</feature>
<gene>
    <name evidence="3" type="ORF">J2X05_003900</name>
</gene>
<accession>A0ABU1V344</accession>
<reference evidence="3 4" key="1">
    <citation type="submission" date="2023-07" db="EMBL/GenBank/DDBJ databases">
        <title>Sorghum-associated microbial communities from plants grown in Nebraska, USA.</title>
        <authorList>
            <person name="Schachtman D."/>
        </authorList>
    </citation>
    <scope>NUCLEOTIDE SEQUENCE [LARGE SCALE GENOMIC DNA]</scope>
    <source>
        <strain evidence="3 4">BE190</strain>
    </source>
</reference>
<sequence>MNTIISFIARAVAHSAGLVALCAAVFSLGTHAQTIISPEPTGTTYIVKPDYRKCAFPMCGGWFLTPVNQYSLQLQTEDEAYESAALLPNSIYVAYINYKRLGLTEKQIAELNSAIHSEQALLRGAVINSPISGRVVTRTKTLVANGAWVGANKNPPVGPYLKISSTGIVCITTPCPYFRAGLINSDYSSEFHDLSLEKAALDREQEAQAWQAISTDGLVITGTTYVSTGFDETGAEPGKGIGIAATKVFFAFPAKK</sequence>
<evidence type="ECO:0000256" key="1">
    <source>
        <dbReference type="SAM" id="SignalP"/>
    </source>
</evidence>
<keyword evidence="1" id="KW-0732">Signal</keyword>
<proteinExistence type="predicted"/>
<dbReference type="Proteomes" id="UP001253595">
    <property type="component" value="Unassembled WGS sequence"/>
</dbReference>
<dbReference type="RefSeq" id="WP_310075619.1">
    <property type="nucleotide sequence ID" value="NZ_JAVDVX010000008.1"/>
</dbReference>
<evidence type="ECO:0000313" key="3">
    <source>
        <dbReference type="EMBL" id="MDR7091862.1"/>
    </source>
</evidence>
<evidence type="ECO:0000259" key="2">
    <source>
        <dbReference type="Pfam" id="PF20533"/>
    </source>
</evidence>
<name>A0ABU1V344_9GAMM</name>
<dbReference type="EMBL" id="JAVDVX010000008">
    <property type="protein sequence ID" value="MDR7091862.1"/>
    <property type="molecule type" value="Genomic_DNA"/>
</dbReference>
<organism evidence="3 4">
    <name type="scientific">Cellvibrio fibrivorans</name>
    <dbReference type="NCBI Taxonomy" id="126350"/>
    <lineage>
        <taxon>Bacteria</taxon>
        <taxon>Pseudomonadati</taxon>
        <taxon>Pseudomonadota</taxon>
        <taxon>Gammaproteobacteria</taxon>
        <taxon>Cellvibrionales</taxon>
        <taxon>Cellvibrionaceae</taxon>
        <taxon>Cellvibrio</taxon>
    </lineage>
</organism>
<comment type="caution">
    <text evidence="3">The sequence shown here is derived from an EMBL/GenBank/DDBJ whole genome shotgun (WGS) entry which is preliminary data.</text>
</comment>
<dbReference type="InterPro" id="IPR046636">
    <property type="entry name" value="DUF6748"/>
</dbReference>
<protein>
    <recommendedName>
        <fullName evidence="2">DUF6748 domain-containing protein</fullName>
    </recommendedName>
</protein>
<feature type="signal peptide" evidence="1">
    <location>
        <begin position="1"/>
        <end position="32"/>
    </location>
</feature>
<keyword evidence="4" id="KW-1185">Reference proteome</keyword>
<evidence type="ECO:0000313" key="4">
    <source>
        <dbReference type="Proteomes" id="UP001253595"/>
    </source>
</evidence>
<dbReference type="Pfam" id="PF20533">
    <property type="entry name" value="DUF6748"/>
    <property type="match status" value="1"/>
</dbReference>
<feature type="chain" id="PRO_5045567067" description="DUF6748 domain-containing protein" evidence="1">
    <location>
        <begin position="33"/>
        <end position="256"/>
    </location>
</feature>